<evidence type="ECO:0000313" key="3">
    <source>
        <dbReference type="EMBL" id="SFW76122.1"/>
    </source>
</evidence>
<feature type="region of interest" description="Disordered" evidence="1">
    <location>
        <begin position="84"/>
        <end position="111"/>
    </location>
</feature>
<reference evidence="4" key="1">
    <citation type="submission" date="2016-11" db="EMBL/GenBank/DDBJ databases">
        <authorList>
            <person name="Varghese N."/>
            <person name="Submissions S."/>
        </authorList>
    </citation>
    <scope>NUCLEOTIDE SEQUENCE [LARGE SCALE GENOMIC DNA]</scope>
    <source>
        <strain evidence="4">DSM 44671</strain>
    </source>
</reference>
<gene>
    <name evidence="3" type="ORF">SAMN04489730_4062</name>
</gene>
<keyword evidence="4" id="KW-1185">Reference proteome</keyword>
<dbReference type="Proteomes" id="UP000182740">
    <property type="component" value="Unassembled WGS sequence"/>
</dbReference>
<dbReference type="OrthoDB" id="3696905at2"/>
<dbReference type="PROSITE" id="PS51257">
    <property type="entry name" value="PROKAR_LIPOPROTEIN"/>
    <property type="match status" value="1"/>
</dbReference>
<evidence type="ECO:0000256" key="2">
    <source>
        <dbReference type="SAM" id="SignalP"/>
    </source>
</evidence>
<dbReference type="STRING" id="546364.SAMN04489730_4062"/>
<proteinExistence type="predicted"/>
<evidence type="ECO:0000313" key="4">
    <source>
        <dbReference type="Proteomes" id="UP000182740"/>
    </source>
</evidence>
<name>A0A1K1RW08_9PSEU</name>
<feature type="signal peptide" evidence="2">
    <location>
        <begin position="1"/>
        <end position="29"/>
    </location>
</feature>
<protein>
    <submittedName>
        <fullName evidence="3">Uncharacterized protein</fullName>
    </submittedName>
</protein>
<feature type="chain" id="PRO_5013267282" evidence="2">
    <location>
        <begin position="30"/>
        <end position="141"/>
    </location>
</feature>
<dbReference type="EMBL" id="FPJG01000006">
    <property type="protein sequence ID" value="SFW76122.1"/>
    <property type="molecule type" value="Genomic_DNA"/>
</dbReference>
<evidence type="ECO:0000256" key="1">
    <source>
        <dbReference type="SAM" id="MobiDB-lite"/>
    </source>
</evidence>
<feature type="compositionally biased region" description="Basic and acidic residues" evidence="1">
    <location>
        <begin position="85"/>
        <end position="111"/>
    </location>
</feature>
<accession>A0A1K1RW08</accession>
<dbReference type="RefSeq" id="WP_072477751.1">
    <property type="nucleotide sequence ID" value="NZ_FPJG01000006.1"/>
</dbReference>
<keyword evidence="2" id="KW-0732">Signal</keyword>
<dbReference type="AlphaFoldDB" id="A0A1K1RW08"/>
<sequence>MRGTTWTRLALAGGASAACLLAAAPLASAETTSPAPVAPITLSPGESAQVCGDWVPKLQKRAENLEKRINGGPEVKGSVANLKARAADQRAKGHNDRADQLDQRATKRQGRIGELDAAKQKLDAFAAAHCKPAAPSTAPSK</sequence>
<organism evidence="3 4">
    <name type="scientific">Amycolatopsis australiensis</name>
    <dbReference type="NCBI Taxonomy" id="546364"/>
    <lineage>
        <taxon>Bacteria</taxon>
        <taxon>Bacillati</taxon>
        <taxon>Actinomycetota</taxon>
        <taxon>Actinomycetes</taxon>
        <taxon>Pseudonocardiales</taxon>
        <taxon>Pseudonocardiaceae</taxon>
        <taxon>Amycolatopsis</taxon>
    </lineage>
</organism>